<gene>
    <name evidence="1" type="ORF">MYCGRDRAFT_97732</name>
</gene>
<protein>
    <submittedName>
        <fullName evidence="1">Uncharacterized protein</fullName>
    </submittedName>
</protein>
<organism evidence="1 2">
    <name type="scientific">Zymoseptoria tritici (strain CBS 115943 / IPO323)</name>
    <name type="common">Speckled leaf blotch fungus</name>
    <name type="synonym">Septoria tritici</name>
    <dbReference type="NCBI Taxonomy" id="336722"/>
    <lineage>
        <taxon>Eukaryota</taxon>
        <taxon>Fungi</taxon>
        <taxon>Dikarya</taxon>
        <taxon>Ascomycota</taxon>
        <taxon>Pezizomycotina</taxon>
        <taxon>Dothideomycetes</taxon>
        <taxon>Dothideomycetidae</taxon>
        <taxon>Mycosphaerellales</taxon>
        <taxon>Mycosphaerellaceae</taxon>
        <taxon>Zymoseptoria</taxon>
    </lineage>
</organism>
<dbReference type="AlphaFoldDB" id="F9XR72"/>
<sequence>MWKQACFGLLCFLEVVFDLVLGLVVVELLQFAEVAVLRARDRVSIMFFSGNDLLYLLEMMPSLQDDARYNGSARCGTSSLATVVAGRHDLTWGGWLCGRRGHSRGQLGIIDAISPCPKFLVDRGIGVVIFAGTGHASLIERKTLILNSCRSLSLDDFQHGPNSFLVSTAGC</sequence>
<proteinExistence type="predicted"/>
<evidence type="ECO:0000313" key="2">
    <source>
        <dbReference type="Proteomes" id="UP000008062"/>
    </source>
</evidence>
<dbReference type="EMBL" id="CM001211">
    <property type="protein sequence ID" value="EGP82261.1"/>
    <property type="molecule type" value="Genomic_DNA"/>
</dbReference>
<accession>F9XR72</accession>
<dbReference type="Proteomes" id="UP000008062">
    <property type="component" value="Chromosome 16"/>
</dbReference>
<reference evidence="1 2" key="1">
    <citation type="journal article" date="2011" name="PLoS Genet.">
        <title>Finished genome of the fungal wheat pathogen Mycosphaerella graminicola reveals dispensome structure, chromosome plasticity, and stealth pathogenesis.</title>
        <authorList>
            <person name="Goodwin S.B."/>
            <person name="Ben M'barek S."/>
            <person name="Dhillon B."/>
            <person name="Wittenberg A.H.J."/>
            <person name="Crane C.F."/>
            <person name="Hane J.K."/>
            <person name="Foster A.J."/>
            <person name="Van der Lee T.A.J."/>
            <person name="Grimwood J."/>
            <person name="Aerts A."/>
            <person name="Antoniw J."/>
            <person name="Bailey A."/>
            <person name="Bluhm B."/>
            <person name="Bowler J."/>
            <person name="Bristow J."/>
            <person name="van der Burgt A."/>
            <person name="Canto-Canche B."/>
            <person name="Churchill A.C.L."/>
            <person name="Conde-Ferraez L."/>
            <person name="Cools H.J."/>
            <person name="Coutinho P.M."/>
            <person name="Csukai M."/>
            <person name="Dehal P."/>
            <person name="De Wit P."/>
            <person name="Donzelli B."/>
            <person name="van de Geest H.C."/>
            <person name="van Ham R.C.H.J."/>
            <person name="Hammond-Kosack K.E."/>
            <person name="Henrissat B."/>
            <person name="Kilian A."/>
            <person name="Kobayashi A.K."/>
            <person name="Koopmann E."/>
            <person name="Kourmpetis Y."/>
            <person name="Kuzniar A."/>
            <person name="Lindquist E."/>
            <person name="Lombard V."/>
            <person name="Maliepaard C."/>
            <person name="Martins N."/>
            <person name="Mehrabi R."/>
            <person name="Nap J.P.H."/>
            <person name="Ponomarenko A."/>
            <person name="Rudd J.J."/>
            <person name="Salamov A."/>
            <person name="Schmutz J."/>
            <person name="Schouten H.J."/>
            <person name="Shapiro H."/>
            <person name="Stergiopoulos I."/>
            <person name="Torriani S.F.F."/>
            <person name="Tu H."/>
            <person name="de Vries R.P."/>
            <person name="Waalwijk C."/>
            <person name="Ware S.B."/>
            <person name="Wiebenga A."/>
            <person name="Zwiers L.-H."/>
            <person name="Oliver R.P."/>
            <person name="Grigoriev I.V."/>
            <person name="Kema G.H.J."/>
        </authorList>
    </citation>
    <scope>NUCLEOTIDE SEQUENCE [LARGE SCALE GENOMIC DNA]</scope>
    <source>
        <strain evidence="2">CBS 115943 / IPO323</strain>
    </source>
</reference>
<dbReference type="KEGG" id="ztr:MYCGRDRAFT_97732"/>
<dbReference type="InParanoid" id="F9XR72"/>
<name>F9XR72_ZYMTI</name>
<evidence type="ECO:0000313" key="1">
    <source>
        <dbReference type="EMBL" id="EGP82261.1"/>
    </source>
</evidence>
<dbReference type="GeneID" id="13400090"/>
<dbReference type="HOGENOM" id="CLU_1564132_0_0_1"/>
<dbReference type="RefSeq" id="XP_003847285.1">
    <property type="nucleotide sequence ID" value="XM_003847237.1"/>
</dbReference>
<keyword evidence="2" id="KW-1185">Reference proteome</keyword>